<dbReference type="SMART" id="SM00729">
    <property type="entry name" value="Elp3"/>
    <property type="match status" value="1"/>
</dbReference>
<dbReference type="InterPro" id="IPR005840">
    <property type="entry name" value="Ribosomal_uS12_MeSTrfase_RimO"/>
</dbReference>
<comment type="similarity">
    <text evidence="8">Belongs to the methylthiotransferase family. RimO subfamily.</text>
</comment>
<dbReference type="PROSITE" id="PS01305">
    <property type="entry name" value="MOAA_NIFB_PQQE"/>
    <property type="match status" value="1"/>
</dbReference>
<comment type="caution">
    <text evidence="12">The sequence shown here is derived from an EMBL/GenBank/DDBJ whole genome shotgun (WGS) entry which is preliminary data.</text>
</comment>
<dbReference type="Pfam" id="PF04055">
    <property type="entry name" value="Radical_SAM"/>
    <property type="match status" value="1"/>
</dbReference>
<dbReference type="GO" id="GO:0005840">
    <property type="term" value="C:ribosome"/>
    <property type="evidence" value="ECO:0007669"/>
    <property type="project" value="UniProtKB-KW"/>
</dbReference>
<organism evidence="12 13">
    <name type="scientific">Herpetosiphon geysericola</name>
    <dbReference type="NCBI Taxonomy" id="70996"/>
    <lineage>
        <taxon>Bacteria</taxon>
        <taxon>Bacillati</taxon>
        <taxon>Chloroflexota</taxon>
        <taxon>Chloroflexia</taxon>
        <taxon>Herpetosiphonales</taxon>
        <taxon>Herpetosiphonaceae</taxon>
        <taxon>Herpetosiphon</taxon>
    </lineage>
</organism>
<gene>
    <name evidence="8" type="primary">rimO</name>
    <name evidence="12" type="ORF">SE18_12640</name>
</gene>
<comment type="catalytic activity">
    <reaction evidence="8">
        <text>L-aspartate(89)-[ribosomal protein uS12]-hydrogen + (sulfur carrier)-SH + AH2 + 2 S-adenosyl-L-methionine = 3-methylsulfanyl-L-aspartate(89)-[ribosomal protein uS12]-hydrogen + (sulfur carrier)-H + 5'-deoxyadenosine + L-methionine + A + S-adenosyl-L-homocysteine + 2 H(+)</text>
        <dbReference type="Rhea" id="RHEA:37087"/>
        <dbReference type="Rhea" id="RHEA-COMP:10460"/>
        <dbReference type="Rhea" id="RHEA-COMP:10461"/>
        <dbReference type="Rhea" id="RHEA-COMP:14737"/>
        <dbReference type="Rhea" id="RHEA-COMP:14739"/>
        <dbReference type="ChEBI" id="CHEBI:13193"/>
        <dbReference type="ChEBI" id="CHEBI:15378"/>
        <dbReference type="ChEBI" id="CHEBI:17319"/>
        <dbReference type="ChEBI" id="CHEBI:17499"/>
        <dbReference type="ChEBI" id="CHEBI:29917"/>
        <dbReference type="ChEBI" id="CHEBI:29961"/>
        <dbReference type="ChEBI" id="CHEBI:57844"/>
        <dbReference type="ChEBI" id="CHEBI:57856"/>
        <dbReference type="ChEBI" id="CHEBI:59789"/>
        <dbReference type="ChEBI" id="CHEBI:64428"/>
        <dbReference type="ChEBI" id="CHEBI:73599"/>
        <dbReference type="EC" id="2.8.4.4"/>
    </reaction>
</comment>
<dbReference type="SUPFAM" id="SSF102114">
    <property type="entry name" value="Radical SAM enzymes"/>
    <property type="match status" value="1"/>
</dbReference>
<keyword evidence="12" id="KW-0689">Ribosomal protein</keyword>
<dbReference type="HAMAP" id="MF_01865">
    <property type="entry name" value="MTTase_RimO"/>
    <property type="match status" value="1"/>
</dbReference>
<dbReference type="SFLD" id="SFLDG01082">
    <property type="entry name" value="B12-binding_domain_containing"/>
    <property type="match status" value="1"/>
</dbReference>
<evidence type="ECO:0000259" key="10">
    <source>
        <dbReference type="PROSITE" id="PS51449"/>
    </source>
</evidence>
<dbReference type="InterPro" id="IPR005839">
    <property type="entry name" value="Methylthiotransferase"/>
</dbReference>
<dbReference type="Pfam" id="PF18693">
    <property type="entry name" value="TRAM_2"/>
    <property type="match status" value="1"/>
</dbReference>
<keyword evidence="12" id="KW-0687">Ribonucleoprotein</keyword>
<dbReference type="OrthoDB" id="9805215at2"/>
<dbReference type="GO" id="GO:0005829">
    <property type="term" value="C:cytosol"/>
    <property type="evidence" value="ECO:0007669"/>
    <property type="project" value="TreeGrafter"/>
</dbReference>
<keyword evidence="3 8" id="KW-0808">Transferase</keyword>
<feature type="binding site" evidence="8">
    <location>
        <position position="10"/>
    </location>
    <ligand>
        <name>[4Fe-4S] cluster</name>
        <dbReference type="ChEBI" id="CHEBI:49883"/>
        <label>1</label>
    </ligand>
</feature>
<sequence length="469" mass="51085">MKFHIITLGCPKNTVDSEGMHGILTREGHTAVDSSAGADVVIVNTCSFINAAREETVGVLQELANNKAPGQKLIAAGCMAESHGDVLRSRVPMLDATLSTKEWMRIGSVVAGSTAPSKTTGFGIPLLGGAPTAIPTTGLNLSLTPSSTGDSLGAYGDWRTTAIKRNKRGPSAYLKISDGCNLRCAFCTIPSFKGDMRSKAVGSILGEARELVEAGVQEIILVAQHLTDYGRDLGMKQNGLGVLLEELANVVPADRWIRLMYAYPQSVTPDLVETMARLPQLCHYVDMPLQHAHPDTLRRMRRPPDTDKTKAIVHSLRQAMPDLSLRTTFIVGYPGETRDEFKALIEFLEEMQFDRVGMFRYSLEPGTVAGELPDQVAERVKERRWNEAMAVQQVISRARTARFVGQTMKVLVEGTGTDDDGREIVVGRSYRDAPEVDGLVFGYGAAEVGQFANVSINKATDYDLWGEIV</sequence>
<keyword evidence="7 8" id="KW-0411">Iron-sulfur</keyword>
<dbReference type="SFLD" id="SFLDG01061">
    <property type="entry name" value="methylthiotransferase"/>
    <property type="match status" value="1"/>
</dbReference>
<evidence type="ECO:0000256" key="6">
    <source>
        <dbReference type="ARBA" id="ARBA00023004"/>
    </source>
</evidence>
<dbReference type="Pfam" id="PF00919">
    <property type="entry name" value="UPF0004"/>
    <property type="match status" value="1"/>
</dbReference>
<dbReference type="NCBIfam" id="TIGR01125">
    <property type="entry name" value="30S ribosomal protein S12 methylthiotransferase RimO"/>
    <property type="match status" value="1"/>
</dbReference>
<name>A0A0P6YBH9_9CHLR</name>
<dbReference type="FunFam" id="3.80.30.20:FF:000001">
    <property type="entry name" value="tRNA-2-methylthio-N(6)-dimethylallyladenosine synthase 2"/>
    <property type="match status" value="1"/>
</dbReference>
<dbReference type="RefSeq" id="WP_054534815.1">
    <property type="nucleotide sequence ID" value="NZ_LGKP01000021.1"/>
</dbReference>
<evidence type="ECO:0000313" key="13">
    <source>
        <dbReference type="Proteomes" id="UP000050277"/>
    </source>
</evidence>
<keyword evidence="6 8" id="KW-0408">Iron</keyword>
<dbReference type="PROSITE" id="PS51918">
    <property type="entry name" value="RADICAL_SAM"/>
    <property type="match status" value="1"/>
</dbReference>
<feature type="binding site" evidence="8">
    <location>
        <position position="187"/>
    </location>
    <ligand>
        <name>[4Fe-4S] cluster</name>
        <dbReference type="ChEBI" id="CHEBI:49883"/>
        <label>2</label>
        <note>4Fe-4S-S-AdoMet</note>
    </ligand>
</feature>
<feature type="binding site" evidence="8">
    <location>
        <position position="180"/>
    </location>
    <ligand>
        <name>[4Fe-4S] cluster</name>
        <dbReference type="ChEBI" id="CHEBI:49883"/>
        <label>2</label>
        <note>4Fe-4S-S-AdoMet</note>
    </ligand>
</feature>
<dbReference type="PANTHER" id="PTHR43837">
    <property type="entry name" value="RIBOSOMAL PROTEIN S12 METHYLTHIOTRANSFERASE RIMO"/>
    <property type="match status" value="1"/>
</dbReference>
<evidence type="ECO:0000256" key="1">
    <source>
        <dbReference type="ARBA" id="ARBA00022485"/>
    </source>
</evidence>
<comment type="cofactor">
    <cofactor evidence="8">
        <name>[4Fe-4S] cluster</name>
        <dbReference type="ChEBI" id="CHEBI:49883"/>
    </cofactor>
    <text evidence="8">Binds 2 [4Fe-4S] clusters. One cluster is coordinated with 3 cysteines and an exchangeable S-adenosyl-L-methionine.</text>
</comment>
<dbReference type="InterPro" id="IPR006638">
    <property type="entry name" value="Elp3/MiaA/NifB-like_rSAM"/>
</dbReference>
<dbReference type="InterPro" id="IPR000385">
    <property type="entry name" value="MoaA_NifB_PqqE_Fe-S-bd_CS"/>
</dbReference>
<dbReference type="NCBIfam" id="TIGR00089">
    <property type="entry name" value="MiaB/RimO family radical SAM methylthiotransferase"/>
    <property type="match status" value="1"/>
</dbReference>
<comment type="subcellular location">
    <subcellularLocation>
        <location evidence="8">Cytoplasm</location>
    </subcellularLocation>
</comment>
<evidence type="ECO:0000259" key="11">
    <source>
        <dbReference type="PROSITE" id="PS51918"/>
    </source>
</evidence>
<dbReference type="GO" id="GO:0035600">
    <property type="term" value="P:tRNA methylthiolation"/>
    <property type="evidence" value="ECO:0007669"/>
    <property type="project" value="UniProtKB-ARBA"/>
</dbReference>
<reference evidence="12 13" key="1">
    <citation type="submission" date="2015-07" db="EMBL/GenBank/DDBJ databases">
        <title>Whole genome sequence of Herpetosiphon geysericola DSM 7119.</title>
        <authorList>
            <person name="Hemp J."/>
            <person name="Ward L.M."/>
            <person name="Pace L.A."/>
            <person name="Fischer W.W."/>
        </authorList>
    </citation>
    <scope>NUCLEOTIDE SEQUENCE [LARGE SCALE GENOMIC DNA]</scope>
    <source>
        <strain evidence="12 13">DSM 7119</strain>
    </source>
</reference>
<dbReference type="InterPro" id="IPR013848">
    <property type="entry name" value="Methylthiotransferase_N"/>
</dbReference>
<dbReference type="Gene3D" id="3.80.30.20">
    <property type="entry name" value="tm_1862 like domain"/>
    <property type="match status" value="1"/>
</dbReference>
<evidence type="ECO:0000256" key="7">
    <source>
        <dbReference type="ARBA" id="ARBA00023014"/>
    </source>
</evidence>
<feature type="domain" description="TRAM" evidence="9">
    <location>
        <begin position="401"/>
        <end position="469"/>
    </location>
</feature>
<dbReference type="GO" id="GO:0046872">
    <property type="term" value="F:metal ion binding"/>
    <property type="evidence" value="ECO:0007669"/>
    <property type="project" value="UniProtKB-KW"/>
</dbReference>
<dbReference type="SFLD" id="SFLDS00029">
    <property type="entry name" value="Radical_SAM"/>
    <property type="match status" value="1"/>
</dbReference>
<evidence type="ECO:0000256" key="5">
    <source>
        <dbReference type="ARBA" id="ARBA00022723"/>
    </source>
</evidence>
<evidence type="ECO:0000256" key="2">
    <source>
        <dbReference type="ARBA" id="ARBA00022490"/>
    </source>
</evidence>
<dbReference type="SFLD" id="SFLDF00274">
    <property type="entry name" value="ribosomal_protein_S12_methylth"/>
    <property type="match status" value="1"/>
</dbReference>
<comment type="function">
    <text evidence="8">Catalyzes the methylthiolation of an aspartic acid residue of ribosomal protein uS12.</text>
</comment>
<evidence type="ECO:0000256" key="3">
    <source>
        <dbReference type="ARBA" id="ARBA00022679"/>
    </source>
</evidence>
<dbReference type="STRING" id="70996.SE18_12640"/>
<dbReference type="PANTHER" id="PTHR43837:SF1">
    <property type="entry name" value="RIBOSOMAL PROTEIN US12 METHYLTHIOTRANSFERASE RIMO"/>
    <property type="match status" value="1"/>
</dbReference>
<dbReference type="PATRIC" id="fig|70996.4.peg.4214"/>
<feature type="binding site" evidence="8">
    <location>
        <position position="184"/>
    </location>
    <ligand>
        <name>[4Fe-4S] cluster</name>
        <dbReference type="ChEBI" id="CHEBI:49883"/>
        <label>2</label>
        <note>4Fe-4S-S-AdoMet</note>
    </ligand>
</feature>
<dbReference type="EMBL" id="LGKP01000021">
    <property type="protein sequence ID" value="KPL86799.1"/>
    <property type="molecule type" value="Genomic_DNA"/>
</dbReference>
<keyword evidence="13" id="KW-1185">Reference proteome</keyword>
<dbReference type="GO" id="GO:0035599">
    <property type="term" value="F:aspartic acid methylthiotransferase activity"/>
    <property type="evidence" value="ECO:0007669"/>
    <property type="project" value="TreeGrafter"/>
</dbReference>
<dbReference type="GO" id="GO:0032324">
    <property type="term" value="P:molybdopterin cofactor biosynthetic process"/>
    <property type="evidence" value="ECO:0007669"/>
    <property type="project" value="UniProtKB-ARBA"/>
</dbReference>
<dbReference type="GO" id="GO:0051539">
    <property type="term" value="F:4 iron, 4 sulfur cluster binding"/>
    <property type="evidence" value="ECO:0007669"/>
    <property type="project" value="UniProtKB-UniRule"/>
</dbReference>
<keyword evidence="5 8" id="KW-0479">Metal-binding</keyword>
<dbReference type="Gene3D" id="3.40.50.12160">
    <property type="entry name" value="Methylthiotransferase, N-terminal domain"/>
    <property type="match status" value="1"/>
</dbReference>
<feature type="binding site" evidence="8">
    <location>
        <position position="46"/>
    </location>
    <ligand>
        <name>[4Fe-4S] cluster</name>
        <dbReference type="ChEBI" id="CHEBI:49883"/>
        <label>1</label>
    </ligand>
</feature>
<dbReference type="Proteomes" id="UP000050277">
    <property type="component" value="Unassembled WGS sequence"/>
</dbReference>
<evidence type="ECO:0000256" key="8">
    <source>
        <dbReference type="HAMAP-Rule" id="MF_01865"/>
    </source>
</evidence>
<feature type="domain" description="Radical SAM core" evidence="11">
    <location>
        <begin position="166"/>
        <end position="398"/>
    </location>
</feature>
<accession>A0A0P6YBH9</accession>
<dbReference type="PROSITE" id="PS51449">
    <property type="entry name" value="MTTASE_N"/>
    <property type="match status" value="1"/>
</dbReference>
<dbReference type="InterPro" id="IPR038135">
    <property type="entry name" value="Methylthiotransferase_N_sf"/>
</dbReference>
<dbReference type="EC" id="2.8.4.4" evidence="8"/>
<dbReference type="InterPro" id="IPR002792">
    <property type="entry name" value="TRAM_dom"/>
</dbReference>
<evidence type="ECO:0000313" key="12">
    <source>
        <dbReference type="EMBL" id="KPL86799.1"/>
    </source>
</evidence>
<dbReference type="AlphaFoldDB" id="A0A0P6YBH9"/>
<dbReference type="InterPro" id="IPR012340">
    <property type="entry name" value="NA-bd_OB-fold"/>
</dbReference>
<keyword evidence="2 8" id="KW-0963">Cytoplasm</keyword>
<dbReference type="InterPro" id="IPR058240">
    <property type="entry name" value="rSAM_sf"/>
</dbReference>
<proteinExistence type="inferred from homology"/>
<protein>
    <recommendedName>
        <fullName evidence="8">Ribosomal protein uS12 methylthiotransferase RimO</fullName>
        <shortName evidence="8">uS12 MTTase</shortName>
        <shortName evidence="8">uS12 methylthiotransferase</shortName>
        <ecNumber evidence="8">2.8.4.4</ecNumber>
    </recommendedName>
    <alternativeName>
        <fullName evidence="8">Ribosomal protein uS12 (aspartate-C(3))-methylthiotransferase</fullName>
    </alternativeName>
    <alternativeName>
        <fullName evidence="8">Ribosome maturation factor RimO</fullName>
    </alternativeName>
</protein>
<evidence type="ECO:0000256" key="4">
    <source>
        <dbReference type="ARBA" id="ARBA00022691"/>
    </source>
</evidence>
<feature type="domain" description="MTTase N-terminal" evidence="10">
    <location>
        <begin position="1"/>
        <end position="115"/>
    </location>
</feature>
<keyword evidence="1 8" id="KW-0004">4Fe-4S</keyword>
<dbReference type="PROSITE" id="PS50926">
    <property type="entry name" value="TRAM"/>
    <property type="match status" value="1"/>
</dbReference>
<dbReference type="InterPro" id="IPR023404">
    <property type="entry name" value="rSAM_horseshoe"/>
</dbReference>
<evidence type="ECO:0000259" key="9">
    <source>
        <dbReference type="PROSITE" id="PS50926"/>
    </source>
</evidence>
<feature type="binding site" evidence="8">
    <location>
        <position position="78"/>
    </location>
    <ligand>
        <name>[4Fe-4S] cluster</name>
        <dbReference type="ChEBI" id="CHEBI:49883"/>
        <label>1</label>
    </ligand>
</feature>
<dbReference type="Gene3D" id="2.40.50.140">
    <property type="entry name" value="Nucleic acid-binding proteins"/>
    <property type="match status" value="1"/>
</dbReference>
<dbReference type="InterPro" id="IPR007197">
    <property type="entry name" value="rSAM"/>
</dbReference>
<dbReference type="CDD" id="cd01335">
    <property type="entry name" value="Radical_SAM"/>
    <property type="match status" value="1"/>
</dbReference>
<dbReference type="PROSITE" id="PS01278">
    <property type="entry name" value="MTTASE_RADICAL"/>
    <property type="match status" value="1"/>
</dbReference>
<keyword evidence="4 8" id="KW-0949">S-adenosyl-L-methionine</keyword>
<dbReference type="InterPro" id="IPR020612">
    <property type="entry name" value="Methylthiotransferase_CS"/>
</dbReference>
<dbReference type="GO" id="GO:0103039">
    <property type="term" value="F:protein methylthiotransferase activity"/>
    <property type="evidence" value="ECO:0007669"/>
    <property type="project" value="UniProtKB-EC"/>
</dbReference>